<dbReference type="InterPro" id="IPR052552">
    <property type="entry name" value="YeaO-like"/>
</dbReference>
<dbReference type="RefSeq" id="WP_197441313.1">
    <property type="nucleotide sequence ID" value="NZ_SIHI01000016.1"/>
</dbReference>
<dbReference type="Proteomes" id="UP000317243">
    <property type="component" value="Unassembled WGS sequence"/>
</dbReference>
<name>A0A5C5WGR2_9PLAN</name>
<evidence type="ECO:0000313" key="2">
    <source>
        <dbReference type="Proteomes" id="UP000317243"/>
    </source>
</evidence>
<comment type="caution">
    <text evidence="1">The sequence shown here is derived from an EMBL/GenBank/DDBJ whole genome shotgun (WGS) entry which is preliminary data.</text>
</comment>
<sequence>MGITIRVKRIYDDASRSDGFRILVDRLWPRGVSKEAARIDLWAKSWCPSHDLRKWFHQNPSQEDELAERYRAELLENIDEVQSLMESLKDQEVLTLVTSTKDLEKRHTAVLKRFLVTRWPTRESMD</sequence>
<keyword evidence="2" id="KW-1185">Reference proteome</keyword>
<dbReference type="PANTHER" id="PTHR36849:SF1">
    <property type="entry name" value="CYTOPLASMIC PROTEIN"/>
    <property type="match status" value="1"/>
</dbReference>
<reference evidence="1 2" key="1">
    <citation type="submission" date="2019-02" db="EMBL/GenBank/DDBJ databases">
        <title>Deep-cultivation of Planctomycetes and their phenomic and genomic characterization uncovers novel biology.</title>
        <authorList>
            <person name="Wiegand S."/>
            <person name="Jogler M."/>
            <person name="Boedeker C."/>
            <person name="Pinto D."/>
            <person name="Vollmers J."/>
            <person name="Rivas-Marin E."/>
            <person name="Kohn T."/>
            <person name="Peeters S.H."/>
            <person name="Heuer A."/>
            <person name="Rast P."/>
            <person name="Oberbeckmann S."/>
            <person name="Bunk B."/>
            <person name="Jeske O."/>
            <person name="Meyerdierks A."/>
            <person name="Storesund J.E."/>
            <person name="Kallscheuer N."/>
            <person name="Luecker S."/>
            <person name="Lage O.M."/>
            <person name="Pohl T."/>
            <person name="Merkel B.J."/>
            <person name="Hornburger P."/>
            <person name="Mueller R.-W."/>
            <person name="Bruemmer F."/>
            <person name="Labrenz M."/>
            <person name="Spormann A.M."/>
            <person name="Op Den Camp H."/>
            <person name="Overmann J."/>
            <person name="Amann R."/>
            <person name="Jetten M.S.M."/>
            <person name="Mascher T."/>
            <person name="Medema M.H."/>
            <person name="Devos D.P."/>
            <person name="Kaster A.-K."/>
            <person name="Ovreas L."/>
            <person name="Rohde M."/>
            <person name="Galperin M.Y."/>
            <person name="Jogler C."/>
        </authorList>
    </citation>
    <scope>NUCLEOTIDE SEQUENCE [LARGE SCALE GENOMIC DNA]</scope>
    <source>
        <strain evidence="1 2">KOR42</strain>
    </source>
</reference>
<dbReference type="AlphaFoldDB" id="A0A5C5WGR2"/>
<accession>A0A5C5WGR2</accession>
<evidence type="ECO:0000313" key="1">
    <source>
        <dbReference type="EMBL" id="TWT49968.1"/>
    </source>
</evidence>
<gene>
    <name evidence="1" type="ORF">KOR42_37860</name>
</gene>
<dbReference type="Pfam" id="PF22752">
    <property type="entry name" value="DUF488-N3i"/>
    <property type="match status" value="1"/>
</dbReference>
<dbReference type="PANTHER" id="PTHR36849">
    <property type="entry name" value="CYTOPLASMIC PROTEIN-RELATED"/>
    <property type="match status" value="1"/>
</dbReference>
<proteinExistence type="predicted"/>
<organism evidence="1 2">
    <name type="scientific">Thalassoglobus neptunius</name>
    <dbReference type="NCBI Taxonomy" id="1938619"/>
    <lineage>
        <taxon>Bacteria</taxon>
        <taxon>Pseudomonadati</taxon>
        <taxon>Planctomycetota</taxon>
        <taxon>Planctomycetia</taxon>
        <taxon>Planctomycetales</taxon>
        <taxon>Planctomycetaceae</taxon>
        <taxon>Thalassoglobus</taxon>
    </lineage>
</organism>
<protein>
    <submittedName>
        <fullName evidence="1">Uncharacterized protein</fullName>
    </submittedName>
</protein>
<dbReference type="EMBL" id="SIHI01000016">
    <property type="protein sequence ID" value="TWT49968.1"/>
    <property type="molecule type" value="Genomic_DNA"/>
</dbReference>